<evidence type="ECO:0000256" key="1">
    <source>
        <dbReference type="SAM" id="SignalP"/>
    </source>
</evidence>
<accession>A0A9D1HSH0</accession>
<dbReference type="AlphaFoldDB" id="A0A9D1HSH0"/>
<comment type="caution">
    <text evidence="2">The sequence shown here is derived from an EMBL/GenBank/DDBJ whole genome shotgun (WGS) entry which is preliminary data.</text>
</comment>
<dbReference type="Proteomes" id="UP000824088">
    <property type="component" value="Unassembled WGS sequence"/>
</dbReference>
<reference evidence="2" key="1">
    <citation type="submission" date="2020-10" db="EMBL/GenBank/DDBJ databases">
        <authorList>
            <person name="Gilroy R."/>
        </authorList>
    </citation>
    <scope>NUCLEOTIDE SEQUENCE</scope>
    <source>
        <strain evidence="2">1063</strain>
    </source>
</reference>
<dbReference type="PROSITE" id="PS51257">
    <property type="entry name" value="PROKAR_LIPOPROTEIN"/>
    <property type="match status" value="1"/>
</dbReference>
<proteinExistence type="predicted"/>
<organism evidence="2 3">
    <name type="scientific">Candidatus Limadaptatus stercorigallinarum</name>
    <dbReference type="NCBI Taxonomy" id="2840845"/>
    <lineage>
        <taxon>Bacteria</taxon>
        <taxon>Bacillati</taxon>
        <taxon>Bacillota</taxon>
        <taxon>Clostridia</taxon>
        <taxon>Eubacteriales</taxon>
        <taxon>Candidatus Limadaptatus</taxon>
    </lineage>
</organism>
<gene>
    <name evidence="2" type="ORF">IAD51_02995</name>
</gene>
<name>A0A9D1HSH0_9FIRM</name>
<reference evidence="2" key="2">
    <citation type="journal article" date="2021" name="PeerJ">
        <title>Extensive microbial diversity within the chicken gut microbiome revealed by metagenomics and culture.</title>
        <authorList>
            <person name="Gilroy R."/>
            <person name="Ravi A."/>
            <person name="Getino M."/>
            <person name="Pursley I."/>
            <person name="Horton D.L."/>
            <person name="Alikhan N.F."/>
            <person name="Baker D."/>
            <person name="Gharbi K."/>
            <person name="Hall N."/>
            <person name="Watson M."/>
            <person name="Adriaenssens E.M."/>
            <person name="Foster-Nyarko E."/>
            <person name="Jarju S."/>
            <person name="Secka A."/>
            <person name="Antonio M."/>
            <person name="Oren A."/>
            <person name="Chaudhuri R.R."/>
            <person name="La Ragione R."/>
            <person name="Hildebrand F."/>
            <person name="Pallen M.J."/>
        </authorList>
    </citation>
    <scope>NUCLEOTIDE SEQUENCE</scope>
    <source>
        <strain evidence="2">1063</strain>
    </source>
</reference>
<keyword evidence="1" id="KW-0732">Signal</keyword>
<feature type="signal peptide" evidence="1">
    <location>
        <begin position="1"/>
        <end position="24"/>
    </location>
</feature>
<evidence type="ECO:0000313" key="3">
    <source>
        <dbReference type="Proteomes" id="UP000824088"/>
    </source>
</evidence>
<evidence type="ECO:0000313" key="2">
    <source>
        <dbReference type="EMBL" id="HIU21192.1"/>
    </source>
</evidence>
<evidence type="ECO:0008006" key="4">
    <source>
        <dbReference type="Google" id="ProtNLM"/>
    </source>
</evidence>
<protein>
    <recommendedName>
        <fullName evidence="4">Lipoprotein</fullName>
    </recommendedName>
</protein>
<sequence length="251" mass="26938">MIKKRTVASVLIILVLAASLFALVACDNETPVIETRFAVNMDETSVWGLGGTVLGMAIDADRSGITLRSDGTMQLDLILNSKIDTLLSAFGGVVEGALAGLDMESFSQTYLQPIMPGFTFDDIDASLALAKNALGVSFVSDDAAETDAFIDVLAEVLTTAELPDVIDIPEGFGLRVESTYYVKDVVYPDGTVYKGVYLTPTDPDTQPYVVFDLSENGDGGYRLNLKVDFIQLNLVADEVLPEAEESTEQTA</sequence>
<feature type="chain" id="PRO_5038909216" description="Lipoprotein" evidence="1">
    <location>
        <begin position="25"/>
        <end position="251"/>
    </location>
</feature>
<dbReference type="EMBL" id="DVMN01000053">
    <property type="protein sequence ID" value="HIU21192.1"/>
    <property type="molecule type" value="Genomic_DNA"/>
</dbReference>